<feature type="domain" description="Fibronectin type-III" evidence="1">
    <location>
        <begin position="398"/>
        <end position="498"/>
    </location>
</feature>
<dbReference type="EMBL" id="CAETWZ010000011">
    <property type="protein sequence ID" value="CAB4367442.1"/>
    <property type="molecule type" value="Genomic_DNA"/>
</dbReference>
<dbReference type="Gene3D" id="2.60.40.10">
    <property type="entry name" value="Immunoglobulins"/>
    <property type="match status" value="1"/>
</dbReference>
<feature type="domain" description="Fibronectin type-III" evidence="1">
    <location>
        <begin position="501"/>
        <end position="598"/>
    </location>
</feature>
<dbReference type="Pfam" id="PF13540">
    <property type="entry name" value="RCC1_2"/>
    <property type="match status" value="3"/>
</dbReference>
<protein>
    <submittedName>
        <fullName evidence="2">Unannotated protein</fullName>
    </submittedName>
</protein>
<gene>
    <name evidence="3" type="ORF">UFOPK2334_00305</name>
    <name evidence="4" type="ORF">UFOPK2870_00148</name>
    <name evidence="2" type="ORF">UFOPK4179_00225</name>
    <name evidence="5" type="ORF">UFOPK4293_00008</name>
</gene>
<dbReference type="CDD" id="cd00063">
    <property type="entry name" value="FN3"/>
    <property type="match status" value="1"/>
</dbReference>
<dbReference type="InterPro" id="IPR003961">
    <property type="entry name" value="FN3_dom"/>
</dbReference>
<name>A0A6J6AF90_9ZZZZ</name>
<dbReference type="EMBL" id="CAEZXA010000014">
    <property type="protein sequence ID" value="CAB4667085.1"/>
    <property type="molecule type" value="Genomic_DNA"/>
</dbReference>
<dbReference type="SMART" id="SM00060">
    <property type="entry name" value="FN3"/>
    <property type="match status" value="4"/>
</dbReference>
<dbReference type="PANTHER" id="PTHR45982:SF1">
    <property type="entry name" value="REGULATOR OF CHROMOSOME CONDENSATION"/>
    <property type="match status" value="1"/>
</dbReference>
<reference evidence="2" key="1">
    <citation type="submission" date="2020-05" db="EMBL/GenBank/DDBJ databases">
        <authorList>
            <person name="Chiriac C."/>
            <person name="Salcher M."/>
            <person name="Ghai R."/>
            <person name="Kavagutti S V."/>
        </authorList>
    </citation>
    <scope>NUCLEOTIDE SEQUENCE</scope>
</reference>
<dbReference type="SUPFAM" id="SSF50985">
    <property type="entry name" value="RCC1/BLIP-II"/>
    <property type="match status" value="1"/>
</dbReference>
<evidence type="ECO:0000313" key="2">
    <source>
        <dbReference type="EMBL" id="CAB4367442.1"/>
    </source>
</evidence>
<dbReference type="PROSITE" id="PS50012">
    <property type="entry name" value="RCC1_3"/>
    <property type="match status" value="2"/>
</dbReference>
<dbReference type="EMBL" id="CAEZZL010000004">
    <property type="protein sequence ID" value="CAB4752863.1"/>
    <property type="molecule type" value="Genomic_DNA"/>
</dbReference>
<dbReference type="InterPro" id="IPR000408">
    <property type="entry name" value="Reg_chr_condens"/>
</dbReference>
<dbReference type="SUPFAM" id="SSF49265">
    <property type="entry name" value="Fibronectin type III"/>
    <property type="match status" value="2"/>
</dbReference>
<dbReference type="InterPro" id="IPR051553">
    <property type="entry name" value="Ran_GTPase-activating"/>
</dbReference>
<accession>A0A6J6AF90</accession>
<dbReference type="GO" id="GO:0005737">
    <property type="term" value="C:cytoplasm"/>
    <property type="evidence" value="ECO:0007669"/>
    <property type="project" value="TreeGrafter"/>
</dbReference>
<evidence type="ECO:0000313" key="4">
    <source>
        <dbReference type="EMBL" id="CAB4752863.1"/>
    </source>
</evidence>
<dbReference type="GO" id="GO:0005085">
    <property type="term" value="F:guanyl-nucleotide exchange factor activity"/>
    <property type="evidence" value="ECO:0007669"/>
    <property type="project" value="TreeGrafter"/>
</dbReference>
<sequence>MRIPRLILTLLLVGTPVAAVVATSSVALADPFTYSSIDVGNQAVCAVTTDGTGLCWGSNRDQYLISTSHDDVVPTPTKISLPNNDRFVSLDGGANRTWCGLATSGNVYCWGDHHIGSYFTPTSRTPVAVEFPHAMTITEVHSGYSNGCALNTDGELWCWGDILESGSGETEPMRTPVKVAIPRGERVIDFDNGGASCAVTDLGNIYCWGHSNGAGQLGIGYVNNFAYAVSVTPLKVLTPIGVAFASVTTGLEHSCALSTTGNGYCWGDNYEGLFGNNSIVDSPTPTAMIVPDNEKLALITTGWYHTCVLTISGKTWCMGRGDFGELGTGTSLGGKTYRTPLVPTGTQFSTISAALGTTCGISLDNKAWCWGGLNWGTSGNGSIVASLSPSVIAAVGTPTVSLSAATNIDAEAATIRGTVNANGNATRMSVEFSVSPTFTTSRNTSVFTVLRDGNYTPVAIPTDLSGLEPRTTYYARMIATNTFGSTVSNVISLTTLGTEPEVSDLNISDITGNEASVSASVNPGRLSTSSILEYSQDKTFVSDVTSVSLVSIRGSETQTLTASLSGLHARTTYYVRVTSTNQLGSTHSRVASFITIGALPQATLTSVASSLSSITATVSVDTGLLSGFVHLEASQDPNFKDSISSNVSNFVSGGPTQHSLAITGLSNRTNYFIRAIATNELGSFTTEPQSVRTAGGIPSVSTIHIVPQIESATLGTTIETTGLETFVVAKVSTNVDMSEPTEHFMYSGTASGHQSLTVKDLQPRVLYFVQIVATNAAGTTNSEVASFTALSPVGVVINGDDESTTSLSVTLNITVPHNTAAVRISNYADYRNARVVKPTESLSWQLLTIAKSQTERTVWLQFISTSGVVTTYFDTIAVSLETNQTPPPDTTVVESPVVIASQRSPIRTATVIARGTRANIVRIQTKIGKKISSRTTAKKSGTFTVAFPKGITRMQVRFVNKSGAVSQWTTVSSHK</sequence>
<dbReference type="PANTHER" id="PTHR45982">
    <property type="entry name" value="REGULATOR OF CHROMOSOME CONDENSATION"/>
    <property type="match status" value="1"/>
</dbReference>
<dbReference type="PROSITE" id="PS50853">
    <property type="entry name" value="FN3"/>
    <property type="match status" value="2"/>
</dbReference>
<dbReference type="InterPro" id="IPR009091">
    <property type="entry name" value="RCC1/BLIP-II"/>
</dbReference>
<dbReference type="InterPro" id="IPR036116">
    <property type="entry name" value="FN3_sf"/>
</dbReference>
<dbReference type="AlphaFoldDB" id="A0A6J6AF90"/>
<evidence type="ECO:0000313" key="5">
    <source>
        <dbReference type="EMBL" id="CAB5043666.1"/>
    </source>
</evidence>
<organism evidence="2">
    <name type="scientific">freshwater metagenome</name>
    <dbReference type="NCBI Taxonomy" id="449393"/>
    <lineage>
        <taxon>unclassified sequences</taxon>
        <taxon>metagenomes</taxon>
        <taxon>ecological metagenomes</taxon>
    </lineage>
</organism>
<evidence type="ECO:0000313" key="3">
    <source>
        <dbReference type="EMBL" id="CAB4667085.1"/>
    </source>
</evidence>
<dbReference type="Gene3D" id="2.130.10.30">
    <property type="entry name" value="Regulator of chromosome condensation 1/beta-lactamase-inhibitor protein II"/>
    <property type="match status" value="2"/>
</dbReference>
<proteinExistence type="predicted"/>
<dbReference type="EMBL" id="CAFBQH010000001">
    <property type="protein sequence ID" value="CAB5043666.1"/>
    <property type="molecule type" value="Genomic_DNA"/>
</dbReference>
<evidence type="ECO:0000259" key="1">
    <source>
        <dbReference type="PROSITE" id="PS50853"/>
    </source>
</evidence>
<dbReference type="InterPro" id="IPR013783">
    <property type="entry name" value="Ig-like_fold"/>
</dbReference>